<dbReference type="KEGG" id="sii:LD85_1831"/>
<comment type="subcellular location">
    <subcellularLocation>
        <location evidence="1">Cell membrane</location>
        <topology evidence="1">Multi-pass membrane protein</topology>
    </subcellularLocation>
</comment>
<proteinExistence type="predicted"/>
<feature type="transmembrane region" description="Helical" evidence="7">
    <location>
        <begin position="69"/>
        <end position="99"/>
    </location>
</feature>
<evidence type="ECO:0000256" key="4">
    <source>
        <dbReference type="ARBA" id="ARBA00022692"/>
    </source>
</evidence>
<feature type="transmembrane region" description="Helical" evidence="7">
    <location>
        <begin position="198"/>
        <end position="218"/>
    </location>
</feature>
<dbReference type="InterPro" id="IPR036259">
    <property type="entry name" value="MFS_trans_sf"/>
</dbReference>
<feature type="transmembrane region" description="Helical" evidence="7">
    <location>
        <begin position="37"/>
        <end position="57"/>
    </location>
</feature>
<gene>
    <name evidence="9" type="ordered locus">LD85_1831</name>
</gene>
<feature type="transmembrane region" description="Helical" evidence="7">
    <location>
        <begin position="338"/>
        <end position="357"/>
    </location>
</feature>
<reference evidence="10" key="1">
    <citation type="journal article" date="2009" name="Proc. Natl. Acad. Sci. U.S.A.">
        <title>Biogeography of the Sulfolobus islandicus pan-genome.</title>
        <authorList>
            <person name="Reno M.L."/>
            <person name="Held N.L."/>
            <person name="Fields C.J."/>
            <person name="Burke P.V."/>
            <person name="Whitaker R.J."/>
        </authorList>
    </citation>
    <scope>NUCLEOTIDE SEQUENCE [LARGE SCALE GENOMIC DNA]</scope>
    <source>
        <strain evidence="10">L.D.8.5 / Lassen #2</strain>
    </source>
</reference>
<keyword evidence="6 7" id="KW-0472">Membrane</keyword>
<feature type="transmembrane region" description="Helical" evidence="7">
    <location>
        <begin position="230"/>
        <end position="249"/>
    </location>
</feature>
<accession>D2PCR9</accession>
<keyword evidence="2" id="KW-0813">Transport</keyword>
<keyword evidence="3" id="KW-1003">Cell membrane</keyword>
<evidence type="ECO:0000256" key="7">
    <source>
        <dbReference type="SAM" id="Phobius"/>
    </source>
</evidence>
<evidence type="ECO:0000256" key="3">
    <source>
        <dbReference type="ARBA" id="ARBA00022475"/>
    </source>
</evidence>
<evidence type="ECO:0000313" key="10">
    <source>
        <dbReference type="Proteomes" id="UP000001404"/>
    </source>
</evidence>
<dbReference type="GO" id="GO:0005886">
    <property type="term" value="C:plasma membrane"/>
    <property type="evidence" value="ECO:0007669"/>
    <property type="project" value="UniProtKB-SubCell"/>
</dbReference>
<name>D2PCR9_SACI9</name>
<feature type="transmembrane region" description="Helical" evidence="7">
    <location>
        <begin position="135"/>
        <end position="153"/>
    </location>
</feature>
<feature type="domain" description="Major facilitator superfamily (MFS) profile" evidence="8">
    <location>
        <begin position="1"/>
        <end position="383"/>
    </location>
</feature>
<dbReference type="Pfam" id="PF07690">
    <property type="entry name" value="MFS_1"/>
    <property type="match status" value="1"/>
</dbReference>
<dbReference type="Gene3D" id="1.20.1250.20">
    <property type="entry name" value="MFS general substrate transporter like domains"/>
    <property type="match status" value="2"/>
</dbReference>
<feature type="transmembrane region" description="Helical" evidence="7">
    <location>
        <begin position="363"/>
        <end position="382"/>
    </location>
</feature>
<dbReference type="SUPFAM" id="SSF103473">
    <property type="entry name" value="MFS general substrate transporter"/>
    <property type="match status" value="1"/>
</dbReference>
<feature type="transmembrane region" description="Helical" evidence="7">
    <location>
        <begin position="12"/>
        <end position="31"/>
    </location>
</feature>
<evidence type="ECO:0000256" key="1">
    <source>
        <dbReference type="ARBA" id="ARBA00004651"/>
    </source>
</evidence>
<evidence type="ECO:0000313" key="9">
    <source>
        <dbReference type="EMBL" id="ADB87489.1"/>
    </source>
</evidence>
<feature type="transmembrane region" description="Helical" evidence="7">
    <location>
        <begin position="269"/>
        <end position="286"/>
    </location>
</feature>
<sequence>MKDKIIFSINIIRFSSLTAIWAYTGIALYDFYHLSTLLVIVFYSLGFPILVTSHILAGHLTDRIGTKNTIIVSLFLTSIILFLGFFLTSGVCGIIILSIQAFLNSLYVTSSSTATGNLSFPSVKDLLLSFSRFSAGINLGWVIGPIIGGLLYYYVGWKYILLLGSLGNLISIPIAYRLNNTENINNFNRKYLIRPSKYLMEIIIVQFIFAFVGSQILFGFTVYSTNILKISSLLIGYFISLNSLINALFQEPIGRHMTKLRLLSLKYMYILGSFIFSMSCLSILYFKNIVGLLIFIIFVSLGEIILNPIILSVSYIISFKYHNKEIGMAMGYTRMANGLGRAFSTSTVAYLFSIHSYELSFTLISLIGIIGLTTNRVIYISLEN</sequence>
<dbReference type="GO" id="GO:0022857">
    <property type="term" value="F:transmembrane transporter activity"/>
    <property type="evidence" value="ECO:0007669"/>
    <property type="project" value="InterPro"/>
</dbReference>
<dbReference type="PANTHER" id="PTHR23517">
    <property type="entry name" value="RESISTANCE PROTEIN MDTM, PUTATIVE-RELATED-RELATED"/>
    <property type="match status" value="1"/>
</dbReference>
<dbReference type="InterPro" id="IPR020846">
    <property type="entry name" value="MFS_dom"/>
</dbReference>
<evidence type="ECO:0000256" key="2">
    <source>
        <dbReference type="ARBA" id="ARBA00022448"/>
    </source>
</evidence>
<dbReference type="Proteomes" id="UP000001404">
    <property type="component" value="Chromosome"/>
</dbReference>
<dbReference type="HOGENOM" id="CLU_001265_60_4_2"/>
<dbReference type="InterPro" id="IPR011701">
    <property type="entry name" value="MFS"/>
</dbReference>
<dbReference type="RefSeq" id="WP_012952977.1">
    <property type="nucleotide sequence ID" value="NC_013769.1"/>
</dbReference>
<dbReference type="InterPro" id="IPR050171">
    <property type="entry name" value="MFS_Transporters"/>
</dbReference>
<evidence type="ECO:0000259" key="8">
    <source>
        <dbReference type="PROSITE" id="PS50850"/>
    </source>
</evidence>
<dbReference type="PROSITE" id="PS50850">
    <property type="entry name" value="MFS"/>
    <property type="match status" value="1"/>
</dbReference>
<protein>
    <submittedName>
        <fullName evidence="9">Major facilitator superfamily MFS_1</fullName>
    </submittedName>
</protein>
<keyword evidence="5 7" id="KW-1133">Transmembrane helix</keyword>
<keyword evidence="4 7" id="KW-0812">Transmembrane</keyword>
<feature type="transmembrane region" description="Helical" evidence="7">
    <location>
        <begin position="292"/>
        <end position="317"/>
    </location>
</feature>
<organism evidence="9 10">
    <name type="scientific">Saccharolobus islandicus (strain L.D.8.5 / Lassen #2)</name>
    <name type="common">Sulfolobus islandicus</name>
    <dbReference type="NCBI Taxonomy" id="425944"/>
    <lineage>
        <taxon>Archaea</taxon>
        <taxon>Thermoproteota</taxon>
        <taxon>Thermoprotei</taxon>
        <taxon>Sulfolobales</taxon>
        <taxon>Sulfolobaceae</taxon>
        <taxon>Saccharolobus</taxon>
    </lineage>
</organism>
<dbReference type="EMBL" id="CP001731">
    <property type="protein sequence ID" value="ADB87489.1"/>
    <property type="molecule type" value="Genomic_DNA"/>
</dbReference>
<evidence type="ECO:0000256" key="5">
    <source>
        <dbReference type="ARBA" id="ARBA00022989"/>
    </source>
</evidence>
<dbReference type="AlphaFoldDB" id="D2PCR9"/>
<dbReference type="PANTHER" id="PTHR23517:SF14">
    <property type="entry name" value="PUTATIVE-RELATED"/>
    <property type="match status" value="1"/>
</dbReference>
<evidence type="ECO:0000256" key="6">
    <source>
        <dbReference type="ARBA" id="ARBA00023136"/>
    </source>
</evidence>